<comment type="caution">
    <text evidence="2">The sequence shown here is derived from an EMBL/GenBank/DDBJ whole genome shotgun (WGS) entry which is preliminary data.</text>
</comment>
<name>A0ABW9XLU2_9BACL</name>
<reference evidence="2 3" key="1">
    <citation type="submission" date="2020-01" db="EMBL/GenBank/DDBJ databases">
        <title>Paenibacillus soybeanensis sp. nov. isolated from the nodules of soybean (Glycine max(L.) Merr).</title>
        <authorList>
            <person name="Wang H."/>
        </authorList>
    </citation>
    <scope>NUCLEOTIDE SEQUENCE [LARGE SCALE GENOMIC DNA]</scope>
    <source>
        <strain evidence="2 3">T1</strain>
    </source>
</reference>
<dbReference type="PANTHER" id="PTHR43630">
    <property type="entry name" value="POLY-BETA-1,6-N-ACETYL-D-GLUCOSAMINE SYNTHASE"/>
    <property type="match status" value="1"/>
</dbReference>
<dbReference type="Gene3D" id="3.90.550.10">
    <property type="entry name" value="Spore Coat Polysaccharide Biosynthesis Protein SpsA, Chain A"/>
    <property type="match status" value="1"/>
</dbReference>
<accession>A0ABW9XLU2</accession>
<organism evidence="2 3">
    <name type="scientific">Paenibacillus glycinis</name>
    <dbReference type="NCBI Taxonomy" id="2697035"/>
    <lineage>
        <taxon>Bacteria</taxon>
        <taxon>Bacillati</taxon>
        <taxon>Bacillota</taxon>
        <taxon>Bacilli</taxon>
        <taxon>Bacillales</taxon>
        <taxon>Paenibacillaceae</taxon>
        <taxon>Paenibacillus</taxon>
    </lineage>
</organism>
<feature type="domain" description="Glycosyltransferase 2-like" evidence="1">
    <location>
        <begin position="2"/>
        <end position="121"/>
    </location>
</feature>
<dbReference type="Proteomes" id="UP000665561">
    <property type="component" value="Unassembled WGS sequence"/>
</dbReference>
<dbReference type="Pfam" id="PF00535">
    <property type="entry name" value="Glycos_transf_2"/>
    <property type="match status" value="1"/>
</dbReference>
<evidence type="ECO:0000313" key="3">
    <source>
        <dbReference type="Proteomes" id="UP000665561"/>
    </source>
</evidence>
<sequence length="286" mass="33402">MTKNEEKNIAKCIHSVQLFDEVFVVDSGSSDNTAAIAEQLNALVVPFEWNGMYPKKKQWCLENLPFRNDWVLYVDADEEVRPELAEEMMRVFQAGPQAMGYFVGYDYVFMNKVLRRGHQVYKLVLFNRHHGKFLDYDDLGASNMWEVEGHYQPEIAGKAQLLQSKMLHFDHDSIFDYFSRHNRYSDWEATVRIKGLLDNPKESQPYIRVLQKKLFNKLPLKWLTAFLHSYVFKLGFLDGKEGFHFAFARAVYYWQVEIKISELKRRSARSPVSPGLAGKTPEVKAQ</sequence>
<dbReference type="RefSeq" id="WP_161742242.1">
    <property type="nucleotide sequence ID" value="NZ_JAAAMV010000003.1"/>
</dbReference>
<dbReference type="PANTHER" id="PTHR43630:SF2">
    <property type="entry name" value="GLYCOSYLTRANSFERASE"/>
    <property type="match status" value="1"/>
</dbReference>
<dbReference type="InterPro" id="IPR029044">
    <property type="entry name" value="Nucleotide-diphossugar_trans"/>
</dbReference>
<evidence type="ECO:0000259" key="1">
    <source>
        <dbReference type="Pfam" id="PF00535"/>
    </source>
</evidence>
<evidence type="ECO:0000313" key="2">
    <source>
        <dbReference type="EMBL" id="NBD23593.1"/>
    </source>
</evidence>
<dbReference type="InterPro" id="IPR001173">
    <property type="entry name" value="Glyco_trans_2-like"/>
</dbReference>
<dbReference type="EMBL" id="JAAAMV010000003">
    <property type="protein sequence ID" value="NBD23593.1"/>
    <property type="molecule type" value="Genomic_DNA"/>
</dbReference>
<gene>
    <name evidence="2" type="ORF">GT019_06885</name>
</gene>
<keyword evidence="3" id="KW-1185">Reference proteome</keyword>
<protein>
    <submittedName>
        <fullName evidence="2">Glycosyltransferase</fullName>
    </submittedName>
</protein>
<proteinExistence type="predicted"/>
<dbReference type="SUPFAM" id="SSF53448">
    <property type="entry name" value="Nucleotide-diphospho-sugar transferases"/>
    <property type="match status" value="1"/>
</dbReference>
<dbReference type="CDD" id="cd02511">
    <property type="entry name" value="Beta4Glucosyltransferase"/>
    <property type="match status" value="1"/>
</dbReference>